<keyword evidence="2" id="KW-1185">Reference proteome</keyword>
<dbReference type="PANTHER" id="PTHR37263:SF2">
    <property type="entry name" value="EXPRESSED PROTEIN"/>
    <property type="match status" value="1"/>
</dbReference>
<evidence type="ECO:0000313" key="1">
    <source>
        <dbReference type="EMBL" id="KAI9156841.1"/>
    </source>
</evidence>
<dbReference type="PANTHER" id="PTHR37263">
    <property type="entry name" value="EXPRESSED PROTEIN"/>
    <property type="match status" value="1"/>
</dbReference>
<reference evidence="1" key="2">
    <citation type="submission" date="2023-02" db="EMBL/GenBank/DDBJ databases">
        <authorList>
            <person name="Swenson N.G."/>
            <person name="Wegrzyn J.L."/>
            <person name="Mcevoy S.L."/>
        </authorList>
    </citation>
    <scope>NUCLEOTIDE SEQUENCE</scope>
    <source>
        <strain evidence="1">91603</strain>
        <tissue evidence="1">Leaf</tissue>
    </source>
</reference>
<dbReference type="EMBL" id="JAJSOW010000107">
    <property type="protein sequence ID" value="KAI9156841.1"/>
    <property type="molecule type" value="Genomic_DNA"/>
</dbReference>
<sequence>MHLWPSTIIRDSFKTSYLSKLEWNFQRMNSEKKKQQSQTTTDHQQKLLADNQRNYLSGQVSEASTSKNPPGRASICGEILILVSCCYCCFCCGACNDQEE</sequence>
<proteinExistence type="predicted"/>
<dbReference type="AlphaFoldDB" id="A0AAD5NGP1"/>
<reference evidence="1" key="1">
    <citation type="journal article" date="2022" name="Plant J.">
        <title>Strategies of tolerance reflected in two North American maple genomes.</title>
        <authorList>
            <person name="McEvoy S.L."/>
            <person name="Sezen U.U."/>
            <person name="Trouern-Trend A."/>
            <person name="McMahon S.M."/>
            <person name="Schaberg P.G."/>
            <person name="Yang J."/>
            <person name="Wegrzyn J.L."/>
            <person name="Swenson N.G."/>
        </authorList>
    </citation>
    <scope>NUCLEOTIDE SEQUENCE</scope>
    <source>
        <strain evidence="1">91603</strain>
    </source>
</reference>
<gene>
    <name evidence="1" type="ORF">LWI28_012984</name>
</gene>
<name>A0AAD5NGP1_ACENE</name>
<evidence type="ECO:0000313" key="2">
    <source>
        <dbReference type="Proteomes" id="UP001064489"/>
    </source>
</evidence>
<dbReference type="Proteomes" id="UP001064489">
    <property type="component" value="Chromosome 12"/>
</dbReference>
<accession>A0AAD5NGP1</accession>
<organism evidence="1 2">
    <name type="scientific">Acer negundo</name>
    <name type="common">Box elder</name>
    <dbReference type="NCBI Taxonomy" id="4023"/>
    <lineage>
        <taxon>Eukaryota</taxon>
        <taxon>Viridiplantae</taxon>
        <taxon>Streptophyta</taxon>
        <taxon>Embryophyta</taxon>
        <taxon>Tracheophyta</taxon>
        <taxon>Spermatophyta</taxon>
        <taxon>Magnoliopsida</taxon>
        <taxon>eudicotyledons</taxon>
        <taxon>Gunneridae</taxon>
        <taxon>Pentapetalae</taxon>
        <taxon>rosids</taxon>
        <taxon>malvids</taxon>
        <taxon>Sapindales</taxon>
        <taxon>Sapindaceae</taxon>
        <taxon>Hippocastanoideae</taxon>
        <taxon>Acereae</taxon>
        <taxon>Acer</taxon>
    </lineage>
</organism>
<comment type="caution">
    <text evidence="1">The sequence shown here is derived from an EMBL/GenBank/DDBJ whole genome shotgun (WGS) entry which is preliminary data.</text>
</comment>
<protein>
    <submittedName>
        <fullName evidence="1">Uncharacterized protein</fullName>
    </submittedName>
</protein>